<organism evidence="3">
    <name type="scientific">Hypocrea jecorina (strain QM6a)</name>
    <name type="common">Trichoderma reesei</name>
    <dbReference type="NCBI Taxonomy" id="431241"/>
    <lineage>
        <taxon>Eukaryota</taxon>
        <taxon>Fungi</taxon>
        <taxon>Dikarya</taxon>
        <taxon>Ascomycota</taxon>
        <taxon>Pezizomycotina</taxon>
        <taxon>Sordariomycetes</taxon>
        <taxon>Hypocreomycetidae</taxon>
        <taxon>Hypocreales</taxon>
        <taxon>Hypocreaceae</taxon>
        <taxon>Trichoderma</taxon>
    </lineage>
</organism>
<dbReference type="HOGENOM" id="CLU_081035_0_0_1"/>
<evidence type="ECO:0000256" key="1">
    <source>
        <dbReference type="SAM" id="SignalP"/>
    </source>
</evidence>
<dbReference type="KEGG" id="tre:TRIREDRAFT_104206"/>
<dbReference type="OrthoDB" id="3878372at2759"/>
<accession>G0RBR3</accession>
<proteinExistence type="predicted"/>
<evidence type="ECO:0000313" key="2">
    <source>
        <dbReference type="EMBL" id="EGR51099.1"/>
    </source>
</evidence>
<protein>
    <submittedName>
        <fullName evidence="2">Predicted protein</fullName>
    </submittedName>
</protein>
<keyword evidence="1" id="KW-0732">Signal</keyword>
<sequence length="299" mass="33042">MMNMISLLLLPLLAALPKVWAGANGQDMNITFAFFPTDQGDACSSYDISKAITLTTESIPVLQYTCFNMSDIFSQNKSTGFQRLQIKSNRKKLPGGVYWSIQNQELYDPNANYTWTWLKMGSAQLSSQDPLGPQLSQWIFYQYTLADCEQIRPGDDEGDATPWSMTDCGTPDEGLCMSTSRPIRSFAINSLGDQARREGGCWGWETFGNAAATSSRVGSLLGAVAAAVLVALELLDYQDDCDFVSRPFDLCDSEYISHLPWVGNGSFAQERITSLGLSKEPEDGFRCSLNTYLIQGNLE</sequence>
<name>G0RBR3_HYPJQ</name>
<keyword evidence="3" id="KW-1185">Reference proteome</keyword>
<feature type="signal peptide" evidence="1">
    <location>
        <begin position="1"/>
        <end position="21"/>
    </location>
</feature>
<evidence type="ECO:0000313" key="3">
    <source>
        <dbReference type="Proteomes" id="UP000008984"/>
    </source>
</evidence>
<dbReference type="RefSeq" id="XP_006962647.1">
    <property type="nucleotide sequence ID" value="XM_006962585.1"/>
</dbReference>
<dbReference type="AlphaFoldDB" id="G0RBR3"/>
<gene>
    <name evidence="2" type="ORF">TRIREDRAFT_104206</name>
</gene>
<feature type="chain" id="PRO_5003408279" evidence="1">
    <location>
        <begin position="22"/>
        <end position="299"/>
    </location>
</feature>
<dbReference type="EMBL" id="GL985058">
    <property type="protein sequence ID" value="EGR51099.1"/>
    <property type="molecule type" value="Genomic_DNA"/>
</dbReference>
<dbReference type="eggNOG" id="ENOG502T01Y">
    <property type="taxonomic scope" value="Eukaryota"/>
</dbReference>
<reference evidence="2 3" key="1">
    <citation type="journal article" date="2008" name="Nat. Biotechnol.">
        <title>Genome sequencing and analysis of the biomass-degrading fungus Trichoderma reesei (syn. Hypocrea jecorina).</title>
        <authorList>
            <person name="Martinez D."/>
            <person name="Berka R.M."/>
            <person name="Henrissat B."/>
            <person name="Saloheimo M."/>
            <person name="Arvas M."/>
            <person name="Baker S.E."/>
            <person name="Chapman J."/>
            <person name="Chertkov O."/>
            <person name="Coutinho P.M."/>
            <person name="Cullen D."/>
            <person name="Danchin E.G."/>
            <person name="Grigoriev I.V."/>
            <person name="Harris P."/>
            <person name="Jackson M."/>
            <person name="Kubicek C.P."/>
            <person name="Han C.S."/>
            <person name="Ho I."/>
            <person name="Larrondo L.F."/>
            <person name="de Leon A.L."/>
            <person name="Magnuson J.K."/>
            <person name="Merino S."/>
            <person name="Misra M."/>
            <person name="Nelson B."/>
            <person name="Putnam N."/>
            <person name="Robbertse B."/>
            <person name="Salamov A.A."/>
            <person name="Schmoll M."/>
            <person name="Terry A."/>
            <person name="Thayer N."/>
            <person name="Westerholm-Parvinen A."/>
            <person name="Schoch C.L."/>
            <person name="Yao J."/>
            <person name="Barabote R."/>
            <person name="Nelson M.A."/>
            <person name="Detter C."/>
            <person name="Bruce D."/>
            <person name="Kuske C.R."/>
            <person name="Xie G."/>
            <person name="Richardson P."/>
            <person name="Rokhsar D.S."/>
            <person name="Lucas S.M."/>
            <person name="Rubin E.M."/>
            <person name="Dunn-Coleman N."/>
            <person name="Ward M."/>
            <person name="Brettin T.S."/>
        </authorList>
    </citation>
    <scope>NUCLEOTIDE SEQUENCE [LARGE SCALE GENOMIC DNA]</scope>
    <source>
        <strain evidence="2 3">QM6a</strain>
    </source>
</reference>
<dbReference type="Proteomes" id="UP000008984">
    <property type="component" value="Unassembled WGS sequence"/>
</dbReference>
<dbReference type="GeneID" id="18480777"/>
<dbReference type="VEuPathDB" id="FungiDB:TRIREDRAFT_104206"/>